<comment type="caution">
    <text evidence="1">The sequence shown here is derived from an EMBL/GenBank/DDBJ whole genome shotgun (WGS) entry which is preliminary data.</text>
</comment>
<gene>
    <name evidence="1" type="ORF">ERX46_17260</name>
</gene>
<dbReference type="AlphaFoldDB" id="A0A4Q4KE24"/>
<protein>
    <submittedName>
        <fullName evidence="1">DUF1569 domain-containing protein</fullName>
    </submittedName>
</protein>
<keyword evidence="2" id="KW-1185">Reference proteome</keyword>
<evidence type="ECO:0000313" key="1">
    <source>
        <dbReference type="EMBL" id="RYM30830.1"/>
    </source>
</evidence>
<sequence>MKNVFNQNDTAEFVSRIEKLTATSKPNWGKMSVEQMLAHCNVTYEKVYDSIHPQPKGFKKMLLKLFVKKMVVNEKPYRHNGQTAPEFIIKDSRKFDAEKERLVSYIKKTQVLGENYLDGKESHSFGKLTKQEWNNMFSKHLDHHLMQFGV</sequence>
<dbReference type="Pfam" id="PF07606">
    <property type="entry name" value="DUF1569"/>
    <property type="match status" value="1"/>
</dbReference>
<evidence type="ECO:0000313" key="2">
    <source>
        <dbReference type="Proteomes" id="UP000293952"/>
    </source>
</evidence>
<dbReference type="InterPro" id="IPR034660">
    <property type="entry name" value="DinB/YfiT-like"/>
</dbReference>
<dbReference type="Gene3D" id="1.20.120.450">
    <property type="entry name" value="dinb family like domain"/>
    <property type="match status" value="1"/>
</dbReference>
<accession>A0A4Q4KE24</accession>
<organism evidence="1 2">
    <name type="scientific">Brumimicrobium glaciale</name>
    <dbReference type="NCBI Taxonomy" id="200475"/>
    <lineage>
        <taxon>Bacteria</taxon>
        <taxon>Pseudomonadati</taxon>
        <taxon>Bacteroidota</taxon>
        <taxon>Flavobacteriia</taxon>
        <taxon>Flavobacteriales</taxon>
        <taxon>Crocinitomicaceae</taxon>
        <taxon>Brumimicrobium</taxon>
    </lineage>
</organism>
<dbReference type="InterPro" id="IPR011463">
    <property type="entry name" value="DUF1569"/>
</dbReference>
<name>A0A4Q4KE24_9FLAO</name>
<dbReference type="OrthoDB" id="2599194at2"/>
<proteinExistence type="predicted"/>
<dbReference type="RefSeq" id="WP_130095120.1">
    <property type="nucleotide sequence ID" value="NZ_SETE01000010.1"/>
</dbReference>
<dbReference type="Proteomes" id="UP000293952">
    <property type="component" value="Unassembled WGS sequence"/>
</dbReference>
<dbReference type="EMBL" id="SETE01000010">
    <property type="protein sequence ID" value="RYM30830.1"/>
    <property type="molecule type" value="Genomic_DNA"/>
</dbReference>
<reference evidence="1 2" key="1">
    <citation type="submission" date="2019-02" db="EMBL/GenBank/DDBJ databases">
        <title>Genome sequence of the sea-ice species Brumimicrobium glaciale.</title>
        <authorList>
            <person name="Bowman J.P."/>
        </authorList>
    </citation>
    <scope>NUCLEOTIDE SEQUENCE [LARGE SCALE GENOMIC DNA]</scope>
    <source>
        <strain evidence="1 2">IC156</strain>
    </source>
</reference>